<evidence type="ECO:0000256" key="5">
    <source>
        <dbReference type="ARBA" id="ARBA00023002"/>
    </source>
</evidence>
<dbReference type="PROSITE" id="PS51387">
    <property type="entry name" value="FAD_PCMH"/>
    <property type="match status" value="1"/>
</dbReference>
<dbReference type="RefSeq" id="WP_406789468.1">
    <property type="nucleotide sequence ID" value="NZ_JBJIAA010000021.1"/>
</dbReference>
<keyword evidence="3" id="KW-0285">Flavoprotein</keyword>
<evidence type="ECO:0000259" key="6">
    <source>
        <dbReference type="PROSITE" id="PS51387"/>
    </source>
</evidence>
<keyword evidence="4" id="KW-0274">FAD</keyword>
<evidence type="ECO:0000313" key="8">
    <source>
        <dbReference type="Proteomes" id="UP001623592"/>
    </source>
</evidence>
<feature type="domain" description="FAD-binding PCMH-type" evidence="6">
    <location>
        <begin position="29"/>
        <end position="200"/>
    </location>
</feature>
<evidence type="ECO:0000256" key="2">
    <source>
        <dbReference type="ARBA" id="ARBA00005466"/>
    </source>
</evidence>
<dbReference type="PANTHER" id="PTHR42973:SF39">
    <property type="entry name" value="FAD-BINDING PCMH-TYPE DOMAIN-CONTAINING PROTEIN"/>
    <property type="match status" value="1"/>
</dbReference>
<accession>A0ABW8TKL2</accession>
<evidence type="ECO:0000313" key="7">
    <source>
        <dbReference type="EMBL" id="MFL0252808.1"/>
    </source>
</evidence>
<dbReference type="Proteomes" id="UP001623592">
    <property type="component" value="Unassembled WGS sequence"/>
</dbReference>
<dbReference type="InterPro" id="IPR016167">
    <property type="entry name" value="FAD-bd_PCMH_sub1"/>
</dbReference>
<dbReference type="PANTHER" id="PTHR42973">
    <property type="entry name" value="BINDING OXIDOREDUCTASE, PUTATIVE (AFU_ORTHOLOGUE AFUA_1G17690)-RELATED"/>
    <property type="match status" value="1"/>
</dbReference>
<dbReference type="PROSITE" id="PS00862">
    <property type="entry name" value="OX2_COVAL_FAD"/>
    <property type="match status" value="1"/>
</dbReference>
<organism evidence="7 8">
    <name type="scientific">Clostridium neuense</name>
    <dbReference type="NCBI Taxonomy" id="1728934"/>
    <lineage>
        <taxon>Bacteria</taxon>
        <taxon>Bacillati</taxon>
        <taxon>Bacillota</taxon>
        <taxon>Clostridia</taxon>
        <taxon>Eubacteriales</taxon>
        <taxon>Clostridiaceae</taxon>
        <taxon>Clostridium</taxon>
    </lineage>
</organism>
<keyword evidence="5" id="KW-0560">Oxidoreductase</keyword>
<comment type="similarity">
    <text evidence="2">Belongs to the oxygen-dependent FAD-linked oxidoreductase family.</text>
</comment>
<dbReference type="InterPro" id="IPR036318">
    <property type="entry name" value="FAD-bd_PCMH-like_sf"/>
</dbReference>
<keyword evidence="8" id="KW-1185">Reference proteome</keyword>
<dbReference type="Gene3D" id="3.40.462.20">
    <property type="match status" value="1"/>
</dbReference>
<comment type="cofactor">
    <cofactor evidence="1">
        <name>FAD</name>
        <dbReference type="ChEBI" id="CHEBI:57692"/>
    </cofactor>
</comment>
<protein>
    <submittedName>
        <fullName evidence="7">FAD-binding oxidoreductase</fullName>
    </submittedName>
</protein>
<dbReference type="Pfam" id="PF01565">
    <property type="entry name" value="FAD_binding_4"/>
    <property type="match status" value="1"/>
</dbReference>
<dbReference type="Gene3D" id="3.30.43.10">
    <property type="entry name" value="Uridine Diphospho-n-acetylenolpyruvylglucosamine Reductase, domain 2"/>
    <property type="match status" value="1"/>
</dbReference>
<dbReference type="InterPro" id="IPR006093">
    <property type="entry name" value="Oxy_OxRdtase_FAD_BS"/>
</dbReference>
<evidence type="ECO:0000256" key="1">
    <source>
        <dbReference type="ARBA" id="ARBA00001974"/>
    </source>
</evidence>
<comment type="caution">
    <text evidence="7">The sequence shown here is derived from an EMBL/GenBank/DDBJ whole genome shotgun (WGS) entry which is preliminary data.</text>
</comment>
<dbReference type="InterPro" id="IPR016169">
    <property type="entry name" value="FAD-bd_PCMH_sub2"/>
</dbReference>
<dbReference type="EMBL" id="JBJIAA010000021">
    <property type="protein sequence ID" value="MFL0252808.1"/>
    <property type="molecule type" value="Genomic_DNA"/>
</dbReference>
<dbReference type="SUPFAM" id="SSF56176">
    <property type="entry name" value="FAD-binding/transporter-associated domain-like"/>
    <property type="match status" value="1"/>
</dbReference>
<dbReference type="InterPro" id="IPR006094">
    <property type="entry name" value="Oxid_FAD_bind_N"/>
</dbReference>
<gene>
    <name evidence="7" type="ORF">ACJDT4_20575</name>
</gene>
<proteinExistence type="inferred from homology"/>
<evidence type="ECO:0000256" key="3">
    <source>
        <dbReference type="ARBA" id="ARBA00022630"/>
    </source>
</evidence>
<reference evidence="7 8" key="1">
    <citation type="submission" date="2024-11" db="EMBL/GenBank/DDBJ databases">
        <authorList>
            <person name="Heng Y.C."/>
            <person name="Lim A.C.H."/>
            <person name="Lee J.K.Y."/>
            <person name="Kittelmann S."/>
        </authorList>
    </citation>
    <scope>NUCLEOTIDE SEQUENCE [LARGE SCALE GENOMIC DNA]</scope>
    <source>
        <strain evidence="7 8">WILCCON 0114</strain>
    </source>
</reference>
<evidence type="ECO:0000256" key="4">
    <source>
        <dbReference type="ARBA" id="ARBA00022827"/>
    </source>
</evidence>
<sequence>MNFNELTGKVVTPSDKAYAVLRLEYNLAINKFPLAIVYCYNSVDVSNAIKWCKKNDVKIRIRAGGHNYEGYSTGTDVLVIDTTYMNKIYIDTKSNVVKIQAGARLGDIYSKLAEHGYAFNGGTCPSVGISGLVLGGGIGLSCRNFGLVTDDLLEIQVINQKGNIITANTHTNSQLFWACRGAGGGNFGVVTSYTFKLHKVKEVTLIQLRWNASSREKFFYLWQNWLKTLDRRISCFAGFGKKDIYMNGFFYGTKFEAETILKDFLLLPGLSKNSLIKYVPFIEAVQAVGSIYGPPNRFKSTGRFVYKDLSRKNIKKIIQYVDLSPGKDNCYIRLYSLGGAISQVPSNYSAYYYRNAKYIIGILSEWEKMTMKDYTRIGFQRSLNMLNL</sequence>
<dbReference type="InterPro" id="IPR050416">
    <property type="entry name" value="FAD-linked_Oxidoreductase"/>
</dbReference>
<dbReference type="InterPro" id="IPR016166">
    <property type="entry name" value="FAD-bd_PCMH"/>
</dbReference>
<name>A0ABW8TKL2_9CLOT</name>
<dbReference type="Gene3D" id="3.30.465.10">
    <property type="match status" value="1"/>
</dbReference>